<dbReference type="EMBL" id="JAHLQT010031743">
    <property type="protein sequence ID" value="KAG7159903.1"/>
    <property type="molecule type" value="Genomic_DNA"/>
</dbReference>
<sequence length="233" mass="25948">MDLQLPRSRVHGSSSSSMFEMLSRFVSKTEGFVYASWSSQTVTVASNHGLPDTTAEGSWVGGLPSDSSSSSSFQISPGKRQSLKPPPLTKLLQTPVIPGIRFRILHPGPQSYSLPDQSVVTLGANSPFPRSPTRLLLAAFHFPAAVVRRGRRIHCRGQEDLPSSRRQKNRVYSYQLPPQQDPQLEARRLKAVRAHYSRQQDKCCNAWLQEEIQKVTDGVARNSTKRRTHSGNT</sequence>
<evidence type="ECO:0000256" key="1">
    <source>
        <dbReference type="SAM" id="MobiDB-lite"/>
    </source>
</evidence>
<gene>
    <name evidence="2" type="ORF">Hamer_G017335</name>
</gene>
<name>A0A8J5JPB8_HOMAM</name>
<accession>A0A8J5JPB8</accession>
<protein>
    <submittedName>
        <fullName evidence="2">Uncharacterized protein</fullName>
    </submittedName>
</protein>
<dbReference type="Proteomes" id="UP000747542">
    <property type="component" value="Unassembled WGS sequence"/>
</dbReference>
<comment type="caution">
    <text evidence="2">The sequence shown here is derived from an EMBL/GenBank/DDBJ whole genome shotgun (WGS) entry which is preliminary data.</text>
</comment>
<reference evidence="2" key="1">
    <citation type="journal article" date="2021" name="Sci. Adv.">
        <title>The American lobster genome reveals insights on longevity, neural, and immune adaptations.</title>
        <authorList>
            <person name="Polinski J.M."/>
            <person name="Zimin A.V."/>
            <person name="Clark K.F."/>
            <person name="Kohn A.B."/>
            <person name="Sadowski N."/>
            <person name="Timp W."/>
            <person name="Ptitsyn A."/>
            <person name="Khanna P."/>
            <person name="Romanova D.Y."/>
            <person name="Williams P."/>
            <person name="Greenwood S.J."/>
            <person name="Moroz L.L."/>
            <person name="Walt D.R."/>
            <person name="Bodnar A.G."/>
        </authorList>
    </citation>
    <scope>NUCLEOTIDE SEQUENCE</scope>
    <source>
        <strain evidence="2">GMGI-L3</strain>
    </source>
</reference>
<feature type="region of interest" description="Disordered" evidence="1">
    <location>
        <begin position="55"/>
        <end position="89"/>
    </location>
</feature>
<organism evidence="2 3">
    <name type="scientific">Homarus americanus</name>
    <name type="common">American lobster</name>
    <dbReference type="NCBI Taxonomy" id="6706"/>
    <lineage>
        <taxon>Eukaryota</taxon>
        <taxon>Metazoa</taxon>
        <taxon>Ecdysozoa</taxon>
        <taxon>Arthropoda</taxon>
        <taxon>Crustacea</taxon>
        <taxon>Multicrustacea</taxon>
        <taxon>Malacostraca</taxon>
        <taxon>Eumalacostraca</taxon>
        <taxon>Eucarida</taxon>
        <taxon>Decapoda</taxon>
        <taxon>Pleocyemata</taxon>
        <taxon>Astacidea</taxon>
        <taxon>Nephropoidea</taxon>
        <taxon>Nephropidae</taxon>
        <taxon>Homarus</taxon>
    </lineage>
</organism>
<evidence type="ECO:0000313" key="3">
    <source>
        <dbReference type="Proteomes" id="UP000747542"/>
    </source>
</evidence>
<keyword evidence="3" id="KW-1185">Reference proteome</keyword>
<evidence type="ECO:0000313" key="2">
    <source>
        <dbReference type="EMBL" id="KAG7159903.1"/>
    </source>
</evidence>
<proteinExistence type="predicted"/>
<dbReference type="AlphaFoldDB" id="A0A8J5JPB8"/>